<feature type="transmembrane region" description="Helical" evidence="1">
    <location>
        <begin position="7"/>
        <end position="25"/>
    </location>
</feature>
<evidence type="ECO:0000259" key="2">
    <source>
        <dbReference type="Pfam" id="PF02517"/>
    </source>
</evidence>
<comment type="caution">
    <text evidence="3">The sequence shown here is derived from an EMBL/GenBank/DDBJ whole genome shotgun (WGS) entry which is preliminary data.</text>
</comment>
<dbReference type="Pfam" id="PF02517">
    <property type="entry name" value="Rce1-like"/>
    <property type="match status" value="1"/>
</dbReference>
<keyword evidence="1" id="KW-0472">Membrane</keyword>
<gene>
    <name evidence="3" type="ORF">JOD01_000982</name>
</gene>
<dbReference type="GO" id="GO:0004175">
    <property type="term" value="F:endopeptidase activity"/>
    <property type="evidence" value="ECO:0007669"/>
    <property type="project" value="UniProtKB-ARBA"/>
</dbReference>
<keyword evidence="3" id="KW-0645">Protease</keyword>
<evidence type="ECO:0000313" key="3">
    <source>
        <dbReference type="EMBL" id="MBM7589384.1"/>
    </source>
</evidence>
<feature type="transmembrane region" description="Helical" evidence="1">
    <location>
        <begin position="154"/>
        <end position="174"/>
    </location>
</feature>
<accession>A0A939BTE2</accession>
<dbReference type="AlphaFoldDB" id="A0A939BTE2"/>
<dbReference type="EMBL" id="JAFBEB010000002">
    <property type="protein sequence ID" value="MBM7589384.1"/>
    <property type="molecule type" value="Genomic_DNA"/>
</dbReference>
<feature type="transmembrane region" description="Helical" evidence="1">
    <location>
        <begin position="73"/>
        <end position="97"/>
    </location>
</feature>
<name>A0A939BTE2_9BACL</name>
<dbReference type="GO" id="GO:0006508">
    <property type="term" value="P:proteolysis"/>
    <property type="evidence" value="ECO:0007669"/>
    <property type="project" value="UniProtKB-KW"/>
</dbReference>
<evidence type="ECO:0000313" key="4">
    <source>
        <dbReference type="Proteomes" id="UP000717624"/>
    </source>
</evidence>
<feature type="transmembrane region" description="Helical" evidence="1">
    <location>
        <begin position="117"/>
        <end position="134"/>
    </location>
</feature>
<dbReference type="Proteomes" id="UP000717624">
    <property type="component" value="Unassembled WGS sequence"/>
</dbReference>
<feature type="transmembrane region" description="Helical" evidence="1">
    <location>
        <begin position="180"/>
        <end position="198"/>
    </location>
</feature>
<dbReference type="InterPro" id="IPR003675">
    <property type="entry name" value="Rce1/LyrA-like_dom"/>
</dbReference>
<sequence>MSQKNSLLWIILYGFLGTFAILYGLVIQKDIVVTFIVFHLIVCLGIPVLHGWREGRLRKHWRDAWLGGKLNRANLLLSLGSGLFLLAAIVLGVWLLFRRSADPQWVRTVLVTWGIRQQTLWLFGAYLIIVNSLLEELLWRGFIQQRLLLHLPDWQAIGLSSFFYALYHLIIGVVLFGWKWGMLITVLVYVVGAGWGWMKRRHPTLYVTWFSHLLADTGIVLCLYWWIF</sequence>
<dbReference type="RefSeq" id="WP_204517105.1">
    <property type="nucleotide sequence ID" value="NZ_BAABIN010000015.1"/>
</dbReference>
<dbReference type="GO" id="GO:0080120">
    <property type="term" value="P:CAAX-box protein maturation"/>
    <property type="evidence" value="ECO:0007669"/>
    <property type="project" value="UniProtKB-ARBA"/>
</dbReference>
<protein>
    <submittedName>
        <fullName evidence="3">Membrane protease YdiL (CAAX protease family)</fullName>
    </submittedName>
</protein>
<keyword evidence="1" id="KW-1133">Transmembrane helix</keyword>
<keyword evidence="1" id="KW-0812">Transmembrane</keyword>
<keyword evidence="4" id="KW-1185">Reference proteome</keyword>
<proteinExistence type="predicted"/>
<evidence type="ECO:0000256" key="1">
    <source>
        <dbReference type="SAM" id="Phobius"/>
    </source>
</evidence>
<feature type="transmembrane region" description="Helical" evidence="1">
    <location>
        <begin position="31"/>
        <end position="52"/>
    </location>
</feature>
<feature type="domain" description="CAAX prenyl protease 2/Lysostaphin resistance protein A-like" evidence="2">
    <location>
        <begin position="119"/>
        <end position="217"/>
    </location>
</feature>
<feature type="transmembrane region" description="Helical" evidence="1">
    <location>
        <begin position="205"/>
        <end position="227"/>
    </location>
</feature>
<organism evidence="3 4">
    <name type="scientific">Brevibacillus fulvus</name>
    <dbReference type="NCBI Taxonomy" id="1125967"/>
    <lineage>
        <taxon>Bacteria</taxon>
        <taxon>Bacillati</taxon>
        <taxon>Bacillota</taxon>
        <taxon>Bacilli</taxon>
        <taxon>Bacillales</taxon>
        <taxon>Paenibacillaceae</taxon>
        <taxon>Brevibacillus</taxon>
    </lineage>
</organism>
<keyword evidence="3" id="KW-0378">Hydrolase</keyword>
<reference evidence="3" key="1">
    <citation type="submission" date="2021-01" db="EMBL/GenBank/DDBJ databases">
        <title>Genomic Encyclopedia of Type Strains, Phase IV (KMG-IV): sequencing the most valuable type-strain genomes for metagenomic binning, comparative biology and taxonomic classification.</title>
        <authorList>
            <person name="Goeker M."/>
        </authorList>
    </citation>
    <scope>NUCLEOTIDE SEQUENCE</scope>
    <source>
        <strain evidence="3">DSM 25523</strain>
    </source>
</reference>